<evidence type="ECO:0000313" key="4">
    <source>
        <dbReference type="EMBL" id="MDQ0359624.1"/>
    </source>
</evidence>
<dbReference type="InterPro" id="IPR056798">
    <property type="entry name" value="ADH_Fe_C"/>
</dbReference>
<dbReference type="PROSITE" id="PS00060">
    <property type="entry name" value="ADH_IRON_2"/>
    <property type="match status" value="1"/>
</dbReference>
<dbReference type="InterPro" id="IPR001670">
    <property type="entry name" value="ADH_Fe/GldA"/>
</dbReference>
<evidence type="ECO:0000256" key="1">
    <source>
        <dbReference type="ARBA" id="ARBA00023002"/>
    </source>
</evidence>
<sequence length="387" mass="42413">MENFSYYVPTEIYFGEGSIQQLSDAVARYGDKVLLVYGGGSIKKIGLYKKVKSLLKDVTIHELSGVEPNPRLESVVNGVNLCKENDIQVVLAVGGGSTIDCAKAICAGMYYDGNPWDFIEDSNLITEALPLISVLTLSATGSEMDATAVITNPELKLKKGFGHRTLFPKVSIMDPTYTYSVSKYQTASGTADIMSHIMETYFNDGEISQVSNQISVSLLKTCLRYGKIAYNEPENYEARANMMWTSSLAINGLTGCGVGKKWSCHAMEHVLSAYYDVTHGAGLAMLTPRWMEYILDGSTVDKFASYGRDVWGLEGTNDMAIAKIAIQKTKEFFESLDLPMTFEAIGIPEDAPVEEMAASATASKGGKIDGYRELSTQDVINIYRMCM</sequence>
<protein>
    <submittedName>
        <fullName evidence="4">Alcohol dehydrogenase YqhD (Iron-dependent ADH family)</fullName>
    </submittedName>
</protein>
<evidence type="ECO:0000313" key="5">
    <source>
        <dbReference type="Proteomes" id="UP001230220"/>
    </source>
</evidence>
<dbReference type="Pfam" id="PF00465">
    <property type="entry name" value="Fe-ADH"/>
    <property type="match status" value="1"/>
</dbReference>
<dbReference type="SUPFAM" id="SSF56796">
    <property type="entry name" value="Dehydroquinate synthase-like"/>
    <property type="match status" value="1"/>
</dbReference>
<dbReference type="RefSeq" id="WP_307404895.1">
    <property type="nucleotide sequence ID" value="NZ_JAUSUR010000001.1"/>
</dbReference>
<keyword evidence="5" id="KW-1185">Reference proteome</keyword>
<feature type="domain" description="Alcohol dehydrogenase iron-type/glycerol dehydrogenase GldA" evidence="2">
    <location>
        <begin position="9"/>
        <end position="175"/>
    </location>
</feature>
<dbReference type="InterPro" id="IPR018211">
    <property type="entry name" value="ADH_Fe_CS"/>
</dbReference>
<dbReference type="InterPro" id="IPR044731">
    <property type="entry name" value="BDH-like"/>
</dbReference>
<dbReference type="Gene3D" id="3.40.50.1970">
    <property type="match status" value="1"/>
</dbReference>
<accession>A0ABU0DYA9</accession>
<comment type="caution">
    <text evidence="4">The sequence shown here is derived from an EMBL/GenBank/DDBJ whole genome shotgun (WGS) entry which is preliminary data.</text>
</comment>
<dbReference type="EMBL" id="JAUSUR010000001">
    <property type="protein sequence ID" value="MDQ0359624.1"/>
    <property type="molecule type" value="Genomic_DNA"/>
</dbReference>
<dbReference type="CDD" id="cd08187">
    <property type="entry name" value="BDH"/>
    <property type="match status" value="1"/>
</dbReference>
<organism evidence="4 5">
    <name type="scientific">Breznakia pachnodae</name>
    <dbReference type="NCBI Taxonomy" id="265178"/>
    <lineage>
        <taxon>Bacteria</taxon>
        <taxon>Bacillati</taxon>
        <taxon>Bacillota</taxon>
        <taxon>Erysipelotrichia</taxon>
        <taxon>Erysipelotrichales</taxon>
        <taxon>Erysipelotrichaceae</taxon>
        <taxon>Breznakia</taxon>
    </lineage>
</organism>
<reference evidence="4 5" key="1">
    <citation type="submission" date="2023-07" db="EMBL/GenBank/DDBJ databases">
        <title>Genomic Encyclopedia of Type Strains, Phase IV (KMG-IV): sequencing the most valuable type-strain genomes for metagenomic binning, comparative biology and taxonomic classification.</title>
        <authorList>
            <person name="Goeker M."/>
        </authorList>
    </citation>
    <scope>NUCLEOTIDE SEQUENCE [LARGE SCALE GENOMIC DNA]</scope>
    <source>
        <strain evidence="4 5">DSM 16784</strain>
    </source>
</reference>
<dbReference type="Pfam" id="PF25137">
    <property type="entry name" value="ADH_Fe_C"/>
    <property type="match status" value="1"/>
</dbReference>
<dbReference type="PANTHER" id="PTHR43633">
    <property type="entry name" value="ALCOHOL DEHYDROGENASE YQHD"/>
    <property type="match status" value="1"/>
</dbReference>
<dbReference type="Proteomes" id="UP001230220">
    <property type="component" value="Unassembled WGS sequence"/>
</dbReference>
<evidence type="ECO:0000259" key="3">
    <source>
        <dbReference type="Pfam" id="PF25137"/>
    </source>
</evidence>
<proteinExistence type="predicted"/>
<dbReference type="Gene3D" id="1.20.1090.10">
    <property type="entry name" value="Dehydroquinate synthase-like - alpha domain"/>
    <property type="match status" value="1"/>
</dbReference>
<gene>
    <name evidence="4" type="ORF">J2S15_000355</name>
</gene>
<feature type="domain" description="Fe-containing alcohol dehydrogenase-like C-terminal" evidence="3">
    <location>
        <begin position="186"/>
        <end position="385"/>
    </location>
</feature>
<evidence type="ECO:0000259" key="2">
    <source>
        <dbReference type="Pfam" id="PF00465"/>
    </source>
</evidence>
<dbReference type="PANTHER" id="PTHR43633:SF1">
    <property type="entry name" value="ALCOHOL DEHYDROGENASE YQHD"/>
    <property type="match status" value="1"/>
</dbReference>
<name>A0ABU0DYA9_9FIRM</name>
<keyword evidence="1" id="KW-0560">Oxidoreductase</keyword>